<evidence type="ECO:0000256" key="7">
    <source>
        <dbReference type="ARBA" id="ARBA00022840"/>
    </source>
</evidence>
<dbReference type="AlphaFoldDB" id="A0A497JFJ9"/>
<evidence type="ECO:0000256" key="1">
    <source>
        <dbReference type="ARBA" id="ARBA00010540"/>
    </source>
</evidence>
<feature type="binding site" evidence="10">
    <location>
        <position position="223"/>
    </location>
    <ligand>
        <name>ATP</name>
        <dbReference type="ChEBI" id="CHEBI:30616"/>
    </ligand>
</feature>
<dbReference type="InterPro" id="IPR036393">
    <property type="entry name" value="AceGlu_kinase-like_sf"/>
</dbReference>
<sequence>MKKLVLVKLGGSLITDKTKRECLRKRTLARLARELKDAGKKVKLIVGHGGGSFPHFPAKKYRVNEGIIDEDSIKGFCLTHDSAARLNRLVVKAFLKAGINAVGLQPSACMLCKDGKIVKSFLEPIEEMLKNDIMPVPYGDAALDLKKGITIISTEQVLSELALKLKAKRIVVAGIVPGVFTADPFKDKNAELIPRITRENFSEIRKMLSGSHGVDVTGGMLSKVEEMLTLADKGVKSQIVGAEKPGVLKKALLGKNVGTIIE</sequence>
<reference evidence="13 14" key="1">
    <citation type="submission" date="2018-06" db="EMBL/GenBank/DDBJ databases">
        <title>Extensive metabolic versatility and redundancy in microbially diverse, dynamic hydrothermal sediments.</title>
        <authorList>
            <person name="Dombrowski N."/>
            <person name="Teske A."/>
            <person name="Baker B.J."/>
        </authorList>
    </citation>
    <scope>NUCLEOTIDE SEQUENCE [LARGE SCALE GENOMIC DNA]</scope>
    <source>
        <strain evidence="13">B9_G13</strain>
    </source>
</reference>
<dbReference type="EMBL" id="QMWO01000057">
    <property type="protein sequence ID" value="RLG69676.1"/>
    <property type="molecule type" value="Genomic_DNA"/>
</dbReference>
<feature type="binding site" evidence="10">
    <location>
        <position position="55"/>
    </location>
    <ligand>
        <name>substrate</name>
    </ligand>
</feature>
<dbReference type="NCBIfam" id="NF040647">
    <property type="entry name" value="IPPK_Arch"/>
    <property type="match status" value="1"/>
</dbReference>
<accession>A0A497JFJ9</accession>
<dbReference type="InterPro" id="IPR024192">
    <property type="entry name" value="Fosfomycin_R_FomA-type"/>
</dbReference>
<evidence type="ECO:0000256" key="2">
    <source>
        <dbReference type="ARBA" id="ARBA00012908"/>
    </source>
</evidence>
<keyword evidence="7 10" id="KW-0067">ATP-binding</keyword>
<evidence type="ECO:0000256" key="3">
    <source>
        <dbReference type="ARBA" id="ARBA00017267"/>
    </source>
</evidence>
<evidence type="ECO:0000256" key="11">
    <source>
        <dbReference type="PIRSR" id="PIRSR016496-2"/>
    </source>
</evidence>
<feature type="binding site" evidence="10">
    <location>
        <position position="50"/>
    </location>
    <ligand>
        <name>substrate</name>
    </ligand>
</feature>
<protein>
    <recommendedName>
        <fullName evidence="3">Isopentenyl phosphate kinase</fullName>
        <ecNumber evidence="2">2.7.4.26</ecNumber>
    </recommendedName>
</protein>
<feature type="binding site" evidence="10">
    <location>
        <begin position="8"/>
        <end position="12"/>
    </location>
    <ligand>
        <name>ATP</name>
        <dbReference type="ChEBI" id="CHEBI:30616"/>
    </ligand>
</feature>
<evidence type="ECO:0000256" key="4">
    <source>
        <dbReference type="ARBA" id="ARBA00022679"/>
    </source>
</evidence>
<dbReference type="EC" id="2.7.4.26" evidence="2"/>
<evidence type="ECO:0000259" key="12">
    <source>
        <dbReference type="Pfam" id="PF00696"/>
    </source>
</evidence>
<dbReference type="GO" id="GO:0102043">
    <property type="term" value="F:isopentenyl phosphate kinase activity"/>
    <property type="evidence" value="ECO:0007669"/>
    <property type="project" value="UniProtKB-EC"/>
</dbReference>
<dbReference type="CDD" id="cd04241">
    <property type="entry name" value="AAK_FomA-like"/>
    <property type="match status" value="1"/>
</dbReference>
<keyword evidence="4" id="KW-0808">Transferase</keyword>
<gene>
    <name evidence="13" type="ORF">DRO07_01855</name>
</gene>
<dbReference type="SUPFAM" id="SSF53633">
    <property type="entry name" value="Carbamate kinase-like"/>
    <property type="match status" value="1"/>
</dbReference>
<dbReference type="InterPro" id="IPR001048">
    <property type="entry name" value="Asp/Glu/Uridylate_kinase"/>
</dbReference>
<feature type="binding site" evidence="10">
    <location>
        <position position="154"/>
    </location>
    <ligand>
        <name>substrate</name>
    </ligand>
</feature>
<feature type="binding site" evidence="10">
    <location>
        <position position="51"/>
    </location>
    <ligand>
        <name>ATP</name>
        <dbReference type="ChEBI" id="CHEBI:30616"/>
    </ligand>
</feature>
<dbReference type="PIRSF" id="PIRSF016496">
    <property type="entry name" value="Kin_FomA"/>
    <property type="match status" value="1"/>
</dbReference>
<evidence type="ECO:0000256" key="8">
    <source>
        <dbReference type="ARBA" id="ARBA00023229"/>
    </source>
</evidence>
<dbReference type="PANTHER" id="PTHR43654:SF1">
    <property type="entry name" value="ISOPENTENYL PHOSPHATE KINASE"/>
    <property type="match status" value="1"/>
</dbReference>
<keyword evidence="6 13" id="KW-0418">Kinase</keyword>
<feature type="binding site" evidence="10">
    <location>
        <position position="219"/>
    </location>
    <ligand>
        <name>ATP</name>
        <dbReference type="ChEBI" id="CHEBI:30616"/>
    </ligand>
</feature>
<comment type="similarity">
    <text evidence="1">Belongs to the isopentenyl phosphate kinase family.</text>
</comment>
<feature type="domain" description="Aspartate/glutamate/uridylate kinase" evidence="12">
    <location>
        <begin position="3"/>
        <end position="240"/>
    </location>
</feature>
<dbReference type="PANTHER" id="PTHR43654">
    <property type="entry name" value="GLUTAMATE 5-KINASE"/>
    <property type="match status" value="1"/>
</dbReference>
<evidence type="ECO:0000256" key="5">
    <source>
        <dbReference type="ARBA" id="ARBA00022741"/>
    </source>
</evidence>
<name>A0A497JFJ9_9ARCH</name>
<keyword evidence="8" id="KW-0414">Isoprene biosynthesis</keyword>
<dbReference type="GO" id="GO:0005829">
    <property type="term" value="C:cytosol"/>
    <property type="evidence" value="ECO:0007669"/>
    <property type="project" value="TreeGrafter"/>
</dbReference>
<evidence type="ECO:0000256" key="10">
    <source>
        <dbReference type="PIRSR" id="PIRSR016496-1"/>
    </source>
</evidence>
<proteinExistence type="inferred from homology"/>
<evidence type="ECO:0000313" key="13">
    <source>
        <dbReference type="EMBL" id="RLG69676.1"/>
    </source>
</evidence>
<dbReference type="Gene3D" id="3.40.1160.10">
    <property type="entry name" value="Acetylglutamate kinase-like"/>
    <property type="match status" value="1"/>
</dbReference>
<dbReference type="Pfam" id="PF00696">
    <property type="entry name" value="AA_kinase"/>
    <property type="match status" value="1"/>
</dbReference>
<organism evidence="13 14">
    <name type="scientific">Candidatus Iainarchaeum sp</name>
    <dbReference type="NCBI Taxonomy" id="3101447"/>
    <lineage>
        <taxon>Archaea</taxon>
        <taxon>Candidatus Iainarchaeota</taxon>
        <taxon>Candidatus Iainarchaeia</taxon>
        <taxon>Candidatus Iainarchaeales</taxon>
        <taxon>Candidatus Iainarchaeaceae</taxon>
        <taxon>Candidatus Iainarchaeum</taxon>
    </lineage>
</organism>
<evidence type="ECO:0000256" key="9">
    <source>
        <dbReference type="ARBA" id="ARBA00049063"/>
    </source>
</evidence>
<evidence type="ECO:0000256" key="6">
    <source>
        <dbReference type="ARBA" id="ARBA00022777"/>
    </source>
</evidence>
<dbReference type="Proteomes" id="UP000277633">
    <property type="component" value="Unassembled WGS sequence"/>
</dbReference>
<dbReference type="GO" id="GO:0005524">
    <property type="term" value="F:ATP binding"/>
    <property type="evidence" value="ECO:0007669"/>
    <property type="project" value="UniProtKB-KW"/>
</dbReference>
<comment type="caution">
    <text evidence="13">The sequence shown here is derived from an EMBL/GenBank/DDBJ whole genome shotgun (WGS) entry which is preliminary data.</text>
</comment>
<dbReference type="GO" id="GO:0004349">
    <property type="term" value="F:glutamate 5-kinase activity"/>
    <property type="evidence" value="ECO:0007669"/>
    <property type="project" value="TreeGrafter"/>
</dbReference>
<keyword evidence="5 10" id="KW-0547">Nucleotide-binding</keyword>
<dbReference type="GO" id="GO:0008299">
    <property type="term" value="P:isoprenoid biosynthetic process"/>
    <property type="evidence" value="ECO:0007669"/>
    <property type="project" value="UniProtKB-KW"/>
</dbReference>
<evidence type="ECO:0000313" key="14">
    <source>
        <dbReference type="Proteomes" id="UP000277633"/>
    </source>
</evidence>
<comment type="catalytic activity">
    <reaction evidence="9">
        <text>isopentenyl phosphate + ATP = isopentenyl diphosphate + ADP</text>
        <dbReference type="Rhea" id="RHEA:33963"/>
        <dbReference type="ChEBI" id="CHEBI:30616"/>
        <dbReference type="ChEBI" id="CHEBI:65078"/>
        <dbReference type="ChEBI" id="CHEBI:128769"/>
        <dbReference type="ChEBI" id="CHEBI:456216"/>
        <dbReference type="EC" id="2.7.4.26"/>
    </reaction>
</comment>
<feature type="site" description="Transition state stabilizer" evidence="11">
    <location>
        <position position="17"/>
    </location>
</feature>